<dbReference type="Pfam" id="PF07714">
    <property type="entry name" value="PK_Tyr_Ser-Thr"/>
    <property type="match status" value="1"/>
</dbReference>
<evidence type="ECO:0000313" key="6">
    <source>
        <dbReference type="Proteomes" id="UP000193380"/>
    </source>
</evidence>
<dbReference type="GO" id="GO:0005524">
    <property type="term" value="F:ATP binding"/>
    <property type="evidence" value="ECO:0007669"/>
    <property type="project" value="UniProtKB-KW"/>
</dbReference>
<dbReference type="SUPFAM" id="SSF56112">
    <property type="entry name" value="Protein kinase-like (PK-like)"/>
    <property type="match status" value="1"/>
</dbReference>
<keyword evidence="3" id="KW-0067">ATP-binding</keyword>
<gene>
    <name evidence="5" type="ORF">GSONMT00013707001</name>
</gene>
<dbReference type="InterPro" id="IPR001245">
    <property type="entry name" value="Ser-Thr/Tyr_kinase_cat_dom"/>
</dbReference>
<dbReference type="AlphaFoldDB" id="A0A060Z7H2"/>
<dbReference type="PaxDb" id="8022-A0A060Z7H2"/>
<keyword evidence="2" id="KW-0547">Nucleotide-binding</keyword>
<name>A0A060Z7H2_ONCMY</name>
<dbReference type="STRING" id="8022.A0A060Z7H2"/>
<dbReference type="PROSITE" id="PS00109">
    <property type="entry name" value="PROTEIN_KINASE_TYR"/>
    <property type="match status" value="1"/>
</dbReference>
<reference evidence="5" key="2">
    <citation type="submission" date="2014-03" db="EMBL/GenBank/DDBJ databases">
        <authorList>
            <person name="Genoscope - CEA"/>
        </authorList>
    </citation>
    <scope>NUCLEOTIDE SEQUENCE</scope>
</reference>
<dbReference type="Gene3D" id="1.10.510.10">
    <property type="entry name" value="Transferase(Phosphotransferase) domain 1"/>
    <property type="match status" value="1"/>
</dbReference>
<dbReference type="PROSITE" id="PS50011">
    <property type="entry name" value="PROTEIN_KINASE_DOM"/>
    <property type="match status" value="1"/>
</dbReference>
<reference evidence="5" key="1">
    <citation type="journal article" date="2014" name="Nat. Commun.">
        <title>The rainbow trout genome provides novel insights into evolution after whole-genome duplication in vertebrates.</title>
        <authorList>
            <person name="Berthelot C."/>
            <person name="Brunet F."/>
            <person name="Chalopin D."/>
            <person name="Juanchich A."/>
            <person name="Bernard M."/>
            <person name="Noel B."/>
            <person name="Bento P."/>
            <person name="Da Silva C."/>
            <person name="Labadie K."/>
            <person name="Alberti A."/>
            <person name="Aury J.M."/>
            <person name="Louis A."/>
            <person name="Dehais P."/>
            <person name="Bardou P."/>
            <person name="Montfort J."/>
            <person name="Klopp C."/>
            <person name="Cabau C."/>
            <person name="Gaspin C."/>
            <person name="Thorgaard G.H."/>
            <person name="Boussaha M."/>
            <person name="Quillet E."/>
            <person name="Guyomard R."/>
            <person name="Galiana D."/>
            <person name="Bobe J."/>
            <person name="Volff J.N."/>
            <person name="Genet C."/>
            <person name="Wincker P."/>
            <person name="Jaillon O."/>
            <person name="Roest Crollius H."/>
            <person name="Guiguen Y."/>
        </authorList>
    </citation>
    <scope>NUCLEOTIDE SEQUENCE [LARGE SCALE GENOMIC DNA]</scope>
</reference>
<keyword evidence="1" id="KW-0449">Lipoprotein</keyword>
<keyword evidence="1" id="KW-0519">Myristate</keyword>
<dbReference type="InterPro" id="IPR050198">
    <property type="entry name" value="Non-receptor_tyrosine_kinases"/>
</dbReference>
<evidence type="ECO:0000256" key="2">
    <source>
        <dbReference type="ARBA" id="ARBA00022741"/>
    </source>
</evidence>
<dbReference type="PANTHER" id="PTHR24418">
    <property type="entry name" value="TYROSINE-PROTEIN KINASE"/>
    <property type="match status" value="1"/>
</dbReference>
<dbReference type="InterPro" id="IPR011009">
    <property type="entry name" value="Kinase-like_dom_sf"/>
</dbReference>
<dbReference type="EMBL" id="FR952600">
    <property type="protein sequence ID" value="CDR00048.1"/>
    <property type="molecule type" value="Genomic_DNA"/>
</dbReference>
<organism evidence="5 6">
    <name type="scientific">Oncorhynchus mykiss</name>
    <name type="common">Rainbow trout</name>
    <name type="synonym">Salmo gairdneri</name>
    <dbReference type="NCBI Taxonomy" id="8022"/>
    <lineage>
        <taxon>Eukaryota</taxon>
        <taxon>Metazoa</taxon>
        <taxon>Chordata</taxon>
        <taxon>Craniata</taxon>
        <taxon>Vertebrata</taxon>
        <taxon>Euteleostomi</taxon>
        <taxon>Actinopterygii</taxon>
        <taxon>Neopterygii</taxon>
        <taxon>Teleostei</taxon>
        <taxon>Protacanthopterygii</taxon>
        <taxon>Salmoniformes</taxon>
        <taxon>Salmonidae</taxon>
        <taxon>Salmoninae</taxon>
        <taxon>Oncorhynchus</taxon>
    </lineage>
</organism>
<accession>A0A060Z7H2</accession>
<proteinExistence type="predicted"/>
<evidence type="ECO:0000256" key="1">
    <source>
        <dbReference type="ARBA" id="ARBA00022707"/>
    </source>
</evidence>
<dbReference type="SMART" id="SM00219">
    <property type="entry name" value="TyrKc"/>
    <property type="match status" value="1"/>
</dbReference>
<dbReference type="Proteomes" id="UP000193380">
    <property type="component" value="Unassembled WGS sequence"/>
</dbReference>
<evidence type="ECO:0000313" key="5">
    <source>
        <dbReference type="EMBL" id="CDR00048.1"/>
    </source>
</evidence>
<dbReference type="GO" id="GO:0004713">
    <property type="term" value="F:protein tyrosine kinase activity"/>
    <property type="evidence" value="ECO:0007669"/>
    <property type="project" value="InterPro"/>
</dbReference>
<dbReference type="InterPro" id="IPR020635">
    <property type="entry name" value="Tyr_kinase_cat_dom"/>
</dbReference>
<evidence type="ECO:0000259" key="4">
    <source>
        <dbReference type="PROSITE" id="PS50011"/>
    </source>
</evidence>
<dbReference type="InterPro" id="IPR008266">
    <property type="entry name" value="Tyr_kinase_AS"/>
</dbReference>
<protein>
    <recommendedName>
        <fullName evidence="4">Protein kinase domain-containing protein</fullName>
    </recommendedName>
</protein>
<evidence type="ECO:0000256" key="3">
    <source>
        <dbReference type="ARBA" id="ARBA00022840"/>
    </source>
</evidence>
<sequence length="131" mass="14924">MKNLNHPHIVSLIGVIEANPVWIVMELYQYGELKNYLTENKNKLTNITLVLFSLQICKALVYLEGINMVHRDIAVRNVLVATADCVKLGDFGLSRYIEDEEYYKGMGWSVIGVLHRDTQLFCEAVPSWAHG</sequence>
<dbReference type="InterPro" id="IPR000719">
    <property type="entry name" value="Prot_kinase_dom"/>
</dbReference>
<feature type="domain" description="Protein kinase" evidence="4">
    <location>
        <begin position="1"/>
        <end position="131"/>
    </location>
</feature>